<feature type="compositionally biased region" description="Basic and acidic residues" evidence="7">
    <location>
        <begin position="464"/>
        <end position="474"/>
    </location>
</feature>
<dbReference type="SUPFAM" id="SSF53448">
    <property type="entry name" value="Nucleotide-diphospho-sugar transferases"/>
    <property type="match status" value="1"/>
</dbReference>
<evidence type="ECO:0000256" key="7">
    <source>
        <dbReference type="SAM" id="MobiDB-lite"/>
    </source>
</evidence>
<dbReference type="GO" id="GO:0005840">
    <property type="term" value="C:ribosome"/>
    <property type="evidence" value="ECO:0007669"/>
    <property type="project" value="UniProtKB-KW"/>
</dbReference>
<evidence type="ECO:0000256" key="8">
    <source>
        <dbReference type="SAM" id="Phobius"/>
    </source>
</evidence>
<keyword evidence="5" id="KW-1015">Disulfide bond</keyword>
<dbReference type="EnsemblPlants" id="Ma10_t22380.1">
    <property type="protein sequence ID" value="Ma10_p22380.1"/>
    <property type="gene ID" value="Ma10_g22380"/>
</dbReference>
<evidence type="ECO:0000256" key="6">
    <source>
        <dbReference type="ARBA" id="ARBA00023274"/>
    </source>
</evidence>
<reference evidence="11" key="2">
    <citation type="submission" date="2021-05" db="UniProtKB">
        <authorList>
            <consortium name="EnsemblPlants"/>
        </authorList>
    </citation>
    <scope>IDENTIFICATION</scope>
    <source>
        <strain evidence="11">subsp. malaccensis</strain>
    </source>
</reference>
<dbReference type="OrthoDB" id="5954868at2759"/>
<comment type="similarity">
    <text evidence="2">Belongs to the bacterial ribosomal protein bTHX family.</text>
</comment>
<keyword evidence="8" id="KW-0472">Membrane</keyword>
<keyword evidence="4" id="KW-0689">Ribosomal protein</keyword>
<evidence type="ECO:0000313" key="12">
    <source>
        <dbReference type="Proteomes" id="UP000012960"/>
    </source>
</evidence>
<dbReference type="Gene3D" id="3.90.550.10">
    <property type="entry name" value="Spore Coat Polysaccharide Biosynthesis Protein SpsA, Chain A"/>
    <property type="match status" value="1"/>
</dbReference>
<evidence type="ECO:0000256" key="3">
    <source>
        <dbReference type="ARBA" id="ARBA00022679"/>
    </source>
</evidence>
<dbReference type="Pfam" id="PF09258">
    <property type="entry name" value="Glyco_transf_64"/>
    <property type="match status" value="1"/>
</dbReference>
<dbReference type="PANTHER" id="PTHR48410:SF1">
    <property type="entry name" value="GLYCOSYLINOSITOL PHOSPHORYLCERAMIDE MANNOSYL TRANSFERASE 1"/>
    <property type="match status" value="1"/>
</dbReference>
<proteinExistence type="inferred from homology"/>
<dbReference type="GO" id="GO:0005794">
    <property type="term" value="C:Golgi apparatus"/>
    <property type="evidence" value="ECO:0000318"/>
    <property type="project" value="GO_Central"/>
</dbReference>
<dbReference type="InParanoid" id="A0A804KZ35"/>
<keyword evidence="6" id="KW-0687">Ribonucleoprotein</keyword>
<keyword evidence="3" id="KW-0808">Transferase</keyword>
<dbReference type="EMBL" id="HG996476">
    <property type="protein sequence ID" value="CAG1854301.1"/>
    <property type="molecule type" value="Genomic_DNA"/>
</dbReference>
<comment type="similarity">
    <text evidence="1">Belongs to the glycosyltransferase 64 family.</text>
</comment>
<evidence type="ECO:0000256" key="2">
    <source>
        <dbReference type="ARBA" id="ARBA00010834"/>
    </source>
</evidence>
<dbReference type="InterPro" id="IPR030826">
    <property type="entry name" value="Ribosomal_bTHX/bTHXc/bTHXm"/>
</dbReference>
<dbReference type="PANTHER" id="PTHR48410">
    <property type="entry name" value="GLYCOSYLINOSITOL PHOSPHORYLCERAMIDE MANNOSYL TRANSFERASE 1"/>
    <property type="match status" value="1"/>
</dbReference>
<dbReference type="InterPro" id="IPR053318">
    <property type="entry name" value="GT64"/>
</dbReference>
<name>A0A804KZ35_MUSAM</name>
<evidence type="ECO:0000256" key="1">
    <source>
        <dbReference type="ARBA" id="ARBA00008700"/>
    </source>
</evidence>
<evidence type="ECO:0000259" key="9">
    <source>
        <dbReference type="Pfam" id="PF09258"/>
    </source>
</evidence>
<organism evidence="11 12">
    <name type="scientific">Musa acuminata subsp. malaccensis</name>
    <name type="common">Wild banana</name>
    <name type="synonym">Musa malaccensis</name>
    <dbReference type="NCBI Taxonomy" id="214687"/>
    <lineage>
        <taxon>Eukaryota</taxon>
        <taxon>Viridiplantae</taxon>
        <taxon>Streptophyta</taxon>
        <taxon>Embryophyta</taxon>
        <taxon>Tracheophyta</taxon>
        <taxon>Spermatophyta</taxon>
        <taxon>Magnoliopsida</taxon>
        <taxon>Liliopsida</taxon>
        <taxon>Zingiberales</taxon>
        <taxon>Musaceae</taxon>
        <taxon>Musa</taxon>
    </lineage>
</organism>
<sequence length="485" mass="54232">MRGGGGGGIPLFFFSGSNRRIPLRFRQLSPGSFARIKPLLYWCLAFALLLLLLLCRRPSHSSGTSLCPGKGYTILINTWKRNDLLKQSVVHYASCVGVESIHIVWSEPDQPSDSLCDALWQAAQLNSRGCNGTELRFDLNEEDSLNNRFKEIMDLETDAIFSIDDDVLFPCASVELAFAVWQSAPTTMVGFVPRMHRLDRMNFFFSSKIPVQKGNEEYYRYGGWWSVWWMGTYSMVLSKAAFFHRRYLNLYTNHMPASIRHYVTKYRNCEDIAMSFLVANTTGSPPIWVKGCGSQIDDVKLDFILVKRIRILFSFPMGWAKKPFGRHRHWMQRPFNGQCRGQILNSFLSALFHLSLALALTMALLTLGLEMGAAPVAVAASRLSFSRSGSLVGSSSVVSLSLLSASTPLTSAHAPPPSLSINCGRGDKKTAKGKRFKHSFGNARPRDKTKGRGPPRSPVPPSPPKKDRFDDGEVVKIEIDESLFS</sequence>
<feature type="transmembrane region" description="Helical" evidence="8">
    <location>
        <begin position="39"/>
        <end position="55"/>
    </location>
</feature>
<protein>
    <submittedName>
        <fullName evidence="10">(wild Malaysian banana) hypothetical protein</fullName>
    </submittedName>
</protein>
<evidence type="ECO:0000313" key="11">
    <source>
        <dbReference type="EnsemblPlants" id="Ma10_p22380.1"/>
    </source>
</evidence>
<dbReference type="InterPro" id="IPR015338">
    <property type="entry name" value="GT64_dom"/>
</dbReference>
<accession>A0A804KZ35</accession>
<feature type="region of interest" description="Disordered" evidence="7">
    <location>
        <begin position="409"/>
        <end position="474"/>
    </location>
</feature>
<dbReference type="AlphaFoldDB" id="A0A804KZ35"/>
<keyword evidence="12" id="KW-1185">Reference proteome</keyword>
<dbReference type="GO" id="GO:0009626">
    <property type="term" value="P:plant-type hypersensitive response"/>
    <property type="evidence" value="ECO:0000318"/>
    <property type="project" value="GO_Central"/>
</dbReference>
<evidence type="ECO:0000256" key="4">
    <source>
        <dbReference type="ARBA" id="ARBA00022980"/>
    </source>
</evidence>
<dbReference type="GO" id="GO:0016020">
    <property type="term" value="C:membrane"/>
    <property type="evidence" value="ECO:0007669"/>
    <property type="project" value="InterPro"/>
</dbReference>
<gene>
    <name evidence="10" type="ORF">GSMUA_325270.1</name>
</gene>
<feature type="domain" description="Glycosyl transferase 64" evidence="9">
    <location>
        <begin position="72"/>
        <end position="291"/>
    </location>
</feature>
<dbReference type="Pfam" id="PF17067">
    <property type="entry name" value="RPS31"/>
    <property type="match status" value="1"/>
</dbReference>
<evidence type="ECO:0000256" key="5">
    <source>
        <dbReference type="ARBA" id="ARBA00023157"/>
    </source>
</evidence>
<dbReference type="Proteomes" id="UP000012960">
    <property type="component" value="Unplaced"/>
</dbReference>
<dbReference type="GO" id="GO:1990904">
    <property type="term" value="C:ribonucleoprotein complex"/>
    <property type="evidence" value="ECO:0007669"/>
    <property type="project" value="UniProtKB-KW"/>
</dbReference>
<dbReference type="Gramene" id="Ma10_t22380.1">
    <property type="protein sequence ID" value="Ma10_p22380.1"/>
    <property type="gene ID" value="Ma10_g22380"/>
</dbReference>
<feature type="transmembrane region" description="Helical" evidence="8">
    <location>
        <begin position="343"/>
        <end position="365"/>
    </location>
</feature>
<keyword evidence="8" id="KW-1133">Transmembrane helix</keyword>
<dbReference type="GO" id="GO:0016757">
    <property type="term" value="F:glycosyltransferase activity"/>
    <property type="evidence" value="ECO:0000318"/>
    <property type="project" value="GO_Central"/>
</dbReference>
<dbReference type="NCBIfam" id="TIGR04560">
    <property type="entry name" value="ribo_THX"/>
    <property type="match status" value="1"/>
</dbReference>
<dbReference type="InterPro" id="IPR029044">
    <property type="entry name" value="Nucleotide-diphossugar_trans"/>
</dbReference>
<dbReference type="FunCoup" id="A0A804KZ35">
    <property type="interactions" value="955"/>
</dbReference>
<reference evidence="10" key="1">
    <citation type="submission" date="2021-03" db="EMBL/GenBank/DDBJ databases">
        <authorList>
            <consortium name="Genoscope - CEA"/>
            <person name="William W."/>
        </authorList>
    </citation>
    <scope>NUCLEOTIDE SEQUENCE</scope>
    <source>
        <strain evidence="10">Doubled-haploid Pahang</strain>
    </source>
</reference>
<keyword evidence="8" id="KW-0812">Transmembrane</keyword>
<evidence type="ECO:0000313" key="10">
    <source>
        <dbReference type="EMBL" id="CAG1854301.1"/>
    </source>
</evidence>